<dbReference type="KEGG" id="mauu:NCTC10437_04136"/>
<keyword evidence="2" id="KW-1185">Reference proteome</keyword>
<dbReference type="Proteomes" id="UP000279306">
    <property type="component" value="Chromosome"/>
</dbReference>
<reference evidence="1 2" key="1">
    <citation type="submission" date="2018-12" db="EMBL/GenBank/DDBJ databases">
        <authorList>
            <consortium name="Pathogen Informatics"/>
        </authorList>
    </citation>
    <scope>NUCLEOTIDE SEQUENCE [LARGE SCALE GENOMIC DNA]</scope>
    <source>
        <strain evidence="1 2">NCTC10437</strain>
    </source>
</reference>
<dbReference type="STRING" id="1791.GCA_001049355_03461"/>
<sequence>MEPWQLPGVNPDDPGYYPSLVMGAAVVTYAADVRNVTITKQLVKRAAESGKLPYSLISGRRCFSPRDVDNWLLSNRRVAGERAVSA</sequence>
<evidence type="ECO:0000313" key="2">
    <source>
        <dbReference type="Proteomes" id="UP000279306"/>
    </source>
</evidence>
<gene>
    <name evidence="1" type="ORF">NCTC10437_04136</name>
</gene>
<name>A0A3S4U046_MYCAU</name>
<dbReference type="EMBL" id="LR134356">
    <property type="protein sequence ID" value="VEG57129.1"/>
    <property type="molecule type" value="Genomic_DNA"/>
</dbReference>
<dbReference type="AlphaFoldDB" id="A0A3S4U046"/>
<evidence type="ECO:0008006" key="3">
    <source>
        <dbReference type="Google" id="ProtNLM"/>
    </source>
</evidence>
<evidence type="ECO:0000313" key="1">
    <source>
        <dbReference type="EMBL" id="VEG57129.1"/>
    </source>
</evidence>
<organism evidence="1 2">
    <name type="scientific">Mycolicibacterium aurum</name>
    <name type="common">Mycobacterium aurum</name>
    <dbReference type="NCBI Taxonomy" id="1791"/>
    <lineage>
        <taxon>Bacteria</taxon>
        <taxon>Bacillati</taxon>
        <taxon>Actinomycetota</taxon>
        <taxon>Actinomycetes</taxon>
        <taxon>Mycobacteriales</taxon>
        <taxon>Mycobacteriaceae</taxon>
        <taxon>Mycolicibacterium</taxon>
    </lineage>
</organism>
<proteinExistence type="predicted"/>
<accession>A0A3S4U046</accession>
<protein>
    <recommendedName>
        <fullName evidence="3">Helix-turn-helix domain-containing protein</fullName>
    </recommendedName>
</protein>